<organism evidence="5 6">
    <name type="scientific">Paenibacillus hodogayensis</name>
    <dbReference type="NCBI Taxonomy" id="279208"/>
    <lineage>
        <taxon>Bacteria</taxon>
        <taxon>Bacillati</taxon>
        <taxon>Bacillota</taxon>
        <taxon>Bacilli</taxon>
        <taxon>Bacillales</taxon>
        <taxon>Paenibacillaceae</taxon>
        <taxon>Paenibacillus</taxon>
    </lineage>
</organism>
<sequence>MKVTIKDIARMAGVSHPTVSRALNDDPGVNEETRRRILQIAEELDYVPNLAARRLAERKSNCIGVIWPAIDSMLFYNLFIQIRNEAAKKGFSVLLSLDDPVKAMQTLNQQFVDHVIYWAGPDWVPSAEFLKQKQLFKGDMLLMGGGEEADTHLLKIDRRHGVNEAVKHLAALGHTQIGFIGETSDKLVGFTEGLVDCKLELRREYLIPVNTQPETEIFHNRTVSELLDDSNRPTAFVLEGQSVFFQMAKLLRQRKIRIPDELSLIVYDDVPELQMFEVPLTTIGPSLQALAELALAMLTGHSGNVKGQAREWRNEELKTRLVVRQSVAPPIL</sequence>
<dbReference type="PROSITE" id="PS50932">
    <property type="entry name" value="HTH_LACI_2"/>
    <property type="match status" value="1"/>
</dbReference>
<dbReference type="InterPro" id="IPR000843">
    <property type="entry name" value="HTH_LacI"/>
</dbReference>
<protein>
    <submittedName>
        <fullName evidence="5">LacI family DNA-binding transcriptional regulator</fullName>
    </submittedName>
</protein>
<dbReference type="GO" id="GO:0003677">
    <property type="term" value="F:DNA binding"/>
    <property type="evidence" value="ECO:0007669"/>
    <property type="project" value="UniProtKB-KW"/>
</dbReference>
<keyword evidence="3" id="KW-0804">Transcription</keyword>
<dbReference type="InterPro" id="IPR028082">
    <property type="entry name" value="Peripla_BP_I"/>
</dbReference>
<keyword evidence="2 5" id="KW-0238">DNA-binding</keyword>
<dbReference type="Gene3D" id="3.40.50.2300">
    <property type="match status" value="2"/>
</dbReference>
<dbReference type="PRINTS" id="PR00036">
    <property type="entry name" value="HTHLACI"/>
</dbReference>
<dbReference type="InterPro" id="IPR010982">
    <property type="entry name" value="Lambda_DNA-bd_dom_sf"/>
</dbReference>
<evidence type="ECO:0000313" key="5">
    <source>
        <dbReference type="EMBL" id="MFB9754985.1"/>
    </source>
</evidence>
<feature type="domain" description="HTH lacI-type" evidence="4">
    <location>
        <begin position="3"/>
        <end position="57"/>
    </location>
</feature>
<dbReference type="Proteomes" id="UP001589619">
    <property type="component" value="Unassembled WGS sequence"/>
</dbReference>
<evidence type="ECO:0000259" key="4">
    <source>
        <dbReference type="PROSITE" id="PS50932"/>
    </source>
</evidence>
<name>A0ABV5W3N3_9BACL</name>
<keyword evidence="1" id="KW-0805">Transcription regulation</keyword>
<accession>A0ABV5W3N3</accession>
<comment type="caution">
    <text evidence="5">The sequence shown here is derived from an EMBL/GenBank/DDBJ whole genome shotgun (WGS) entry which is preliminary data.</text>
</comment>
<dbReference type="SUPFAM" id="SSF47413">
    <property type="entry name" value="lambda repressor-like DNA-binding domains"/>
    <property type="match status" value="1"/>
</dbReference>
<evidence type="ECO:0000256" key="1">
    <source>
        <dbReference type="ARBA" id="ARBA00023015"/>
    </source>
</evidence>
<dbReference type="RefSeq" id="WP_344909072.1">
    <property type="nucleotide sequence ID" value="NZ_BAAAYO010000007.1"/>
</dbReference>
<dbReference type="SUPFAM" id="SSF53822">
    <property type="entry name" value="Periplasmic binding protein-like I"/>
    <property type="match status" value="1"/>
</dbReference>
<dbReference type="SMART" id="SM00354">
    <property type="entry name" value="HTH_LACI"/>
    <property type="match status" value="1"/>
</dbReference>
<dbReference type="CDD" id="cd01392">
    <property type="entry name" value="HTH_LacI"/>
    <property type="match status" value="1"/>
</dbReference>
<proteinExistence type="predicted"/>
<dbReference type="CDD" id="cd06267">
    <property type="entry name" value="PBP1_LacI_sugar_binding-like"/>
    <property type="match status" value="1"/>
</dbReference>
<reference evidence="5 6" key="1">
    <citation type="submission" date="2024-09" db="EMBL/GenBank/DDBJ databases">
        <authorList>
            <person name="Sun Q."/>
            <person name="Mori K."/>
        </authorList>
    </citation>
    <scope>NUCLEOTIDE SEQUENCE [LARGE SCALE GENOMIC DNA]</scope>
    <source>
        <strain evidence="5 6">JCM 12520</strain>
    </source>
</reference>
<gene>
    <name evidence="5" type="ORF">ACFFNY_25710</name>
</gene>
<evidence type="ECO:0000256" key="3">
    <source>
        <dbReference type="ARBA" id="ARBA00023163"/>
    </source>
</evidence>
<dbReference type="EMBL" id="JBHMAG010000017">
    <property type="protein sequence ID" value="MFB9754985.1"/>
    <property type="molecule type" value="Genomic_DNA"/>
</dbReference>
<evidence type="ECO:0000313" key="6">
    <source>
        <dbReference type="Proteomes" id="UP001589619"/>
    </source>
</evidence>
<dbReference type="Gene3D" id="1.10.260.40">
    <property type="entry name" value="lambda repressor-like DNA-binding domains"/>
    <property type="match status" value="1"/>
</dbReference>
<dbReference type="Pfam" id="PF13377">
    <property type="entry name" value="Peripla_BP_3"/>
    <property type="match status" value="1"/>
</dbReference>
<dbReference type="PROSITE" id="PS00356">
    <property type="entry name" value="HTH_LACI_1"/>
    <property type="match status" value="1"/>
</dbReference>
<dbReference type="Pfam" id="PF00356">
    <property type="entry name" value="LacI"/>
    <property type="match status" value="1"/>
</dbReference>
<dbReference type="PANTHER" id="PTHR30146">
    <property type="entry name" value="LACI-RELATED TRANSCRIPTIONAL REPRESSOR"/>
    <property type="match status" value="1"/>
</dbReference>
<keyword evidence="6" id="KW-1185">Reference proteome</keyword>
<dbReference type="PANTHER" id="PTHR30146:SF150">
    <property type="entry name" value="ARABINOSE METABOLISM TRANSCRIPTIONAL REPRESSOR"/>
    <property type="match status" value="1"/>
</dbReference>
<dbReference type="InterPro" id="IPR046335">
    <property type="entry name" value="LacI/GalR-like_sensor"/>
</dbReference>
<evidence type="ECO:0000256" key="2">
    <source>
        <dbReference type="ARBA" id="ARBA00023125"/>
    </source>
</evidence>